<dbReference type="GO" id="GO:0032153">
    <property type="term" value="C:cell division site"/>
    <property type="evidence" value="ECO:0007669"/>
    <property type="project" value="TreeGrafter"/>
</dbReference>
<dbReference type="InterPro" id="IPR015943">
    <property type="entry name" value="WD40/YVTN_repeat-like_dom_sf"/>
</dbReference>
<dbReference type="GO" id="GO:0005634">
    <property type="term" value="C:nucleus"/>
    <property type="evidence" value="ECO:0007669"/>
    <property type="project" value="TreeGrafter"/>
</dbReference>
<dbReference type="STRING" id="52247.A0A4T0X475"/>
<dbReference type="Gene3D" id="2.130.10.10">
    <property type="entry name" value="YVTN repeat-like/Quinoprotein amine dehydrogenase"/>
    <property type="match status" value="1"/>
</dbReference>
<sequence length="693" mass="77775">MYVPIDITRANTKPTNFQHQLVSNIYPIQTTDPNAIFNIDDKEFGFSSLDFDYIAQIGIRISRTPLSPSDPSTYAALSKFTEYFLRRVHASSGILGSNQLDRPPLSVPKDYISSQLEGKTEVVRIGSMLNPLASDNFQPVHLIPGCISDIVNFSRISPTESSNIFNSMFGKARAAKSSLELHSQPTHNLNKSNLSFVEKVSTCDGYQKKMNTANSLLIACHGRILNVIALNDNPKEIDIDPPCLRVILSSSVVTCMSTFQLVSEERSLDILLGFASGDILWLNPFKMKCSFWNRNGRIKNEIVTALEWSNCGNFAFVGFADGDMIVWDRRQEEQEGENEFIKDPQMIKNHMSVFKSAKNNNLKEFNPVAYYKFTKRPITCIRRHPTFANIIILAADDEFLRSFDLLNEQLIDIVPTYYGGTLTAEFSSDGRYLLAGGEDDMVSIYEFNTINSSLLHSSNKLLKLVARLQGAKSWIKSIEIIQSNPKILNYTVGTAGDDGFIRFYEFQPRSLRKVKKHVNHDGVISYLGSPKYVSNGALSASSIEPSVDSRKKRLNFSSNTLSSLNVRTNRLSLNDMKNQQNNFNSPSLKSSFRLGDGISFSASKSNIENKQRDLLSANTFFCKNSTKHNILFLETFEVPFIHDCPGINSVTKLLPVSEKNINLGRLSGIYLGAKYIWAFSSGGDLLRWKVSRN</sequence>
<keyword evidence="1" id="KW-0853">WD repeat</keyword>
<keyword evidence="4" id="KW-1185">Reference proteome</keyword>
<protein>
    <submittedName>
        <fullName evidence="3">Uncharacterized protein</fullName>
    </submittedName>
</protein>
<comment type="caution">
    <text evidence="3">The sequence shown here is derived from an EMBL/GenBank/DDBJ whole genome shotgun (WGS) entry which is preliminary data.</text>
</comment>
<evidence type="ECO:0000313" key="4">
    <source>
        <dbReference type="Proteomes" id="UP000307173"/>
    </source>
</evidence>
<dbReference type="Proteomes" id="UP000307173">
    <property type="component" value="Unassembled WGS sequence"/>
</dbReference>
<dbReference type="GO" id="GO:0051286">
    <property type="term" value="C:cell tip"/>
    <property type="evidence" value="ECO:0007669"/>
    <property type="project" value="TreeGrafter"/>
</dbReference>
<dbReference type="GO" id="GO:0045013">
    <property type="term" value="P:carbon catabolite repression of transcription"/>
    <property type="evidence" value="ECO:0007669"/>
    <property type="project" value="TreeGrafter"/>
</dbReference>
<reference evidence="3 4" key="1">
    <citation type="journal article" date="2019" name="Front. Genet.">
        <title>Whole-Genome Sequencing of the Opportunistic Yeast Pathogen Candida inconspicua Uncovers Its Hybrid Origin.</title>
        <authorList>
            <person name="Mixao V."/>
            <person name="Hansen A.P."/>
            <person name="Saus E."/>
            <person name="Boekhout T."/>
            <person name="Lass-Florl C."/>
            <person name="Gabaldon T."/>
        </authorList>
    </citation>
    <scope>NUCLEOTIDE SEQUENCE [LARGE SCALE GENOMIC DNA]</scope>
    <source>
        <strain evidence="3 4">CBS 180</strain>
    </source>
</reference>
<organism evidence="3 4">
    <name type="scientific">Pichia inconspicua</name>
    <dbReference type="NCBI Taxonomy" id="52247"/>
    <lineage>
        <taxon>Eukaryota</taxon>
        <taxon>Fungi</taxon>
        <taxon>Dikarya</taxon>
        <taxon>Ascomycota</taxon>
        <taxon>Saccharomycotina</taxon>
        <taxon>Pichiomycetes</taxon>
        <taxon>Pichiales</taxon>
        <taxon>Pichiaceae</taxon>
        <taxon>Pichia</taxon>
    </lineage>
</organism>
<dbReference type="PANTHER" id="PTHR14107">
    <property type="entry name" value="WD REPEAT PROTEIN"/>
    <property type="match status" value="1"/>
</dbReference>
<name>A0A4T0X475_9ASCO</name>
<keyword evidence="2" id="KW-0677">Repeat</keyword>
<dbReference type="PANTHER" id="PTHR14107:SF16">
    <property type="entry name" value="AT02583P"/>
    <property type="match status" value="1"/>
</dbReference>
<evidence type="ECO:0000256" key="2">
    <source>
        <dbReference type="ARBA" id="ARBA00022737"/>
    </source>
</evidence>
<dbReference type="SUPFAM" id="SSF50978">
    <property type="entry name" value="WD40 repeat-like"/>
    <property type="match status" value="1"/>
</dbReference>
<gene>
    <name evidence="3" type="ORF">CANINC_001402</name>
</gene>
<dbReference type="InterPro" id="IPR001680">
    <property type="entry name" value="WD40_rpt"/>
</dbReference>
<dbReference type="AlphaFoldDB" id="A0A4T0X475"/>
<evidence type="ECO:0000256" key="1">
    <source>
        <dbReference type="ARBA" id="ARBA00022574"/>
    </source>
</evidence>
<dbReference type="SMART" id="SM00320">
    <property type="entry name" value="WD40"/>
    <property type="match status" value="4"/>
</dbReference>
<dbReference type="OrthoDB" id="3367at2759"/>
<dbReference type="InterPro" id="IPR036322">
    <property type="entry name" value="WD40_repeat_dom_sf"/>
</dbReference>
<accession>A0A4T0X475</accession>
<dbReference type="EMBL" id="SELW01000218">
    <property type="protein sequence ID" value="TID30033.1"/>
    <property type="molecule type" value="Genomic_DNA"/>
</dbReference>
<evidence type="ECO:0000313" key="3">
    <source>
        <dbReference type="EMBL" id="TID30033.1"/>
    </source>
</evidence>
<dbReference type="InterPro" id="IPR051362">
    <property type="entry name" value="WD_repeat_creC_regulators"/>
</dbReference>
<proteinExistence type="predicted"/>
<dbReference type="Pfam" id="PF00400">
    <property type="entry name" value="WD40"/>
    <property type="match status" value="2"/>
</dbReference>